<name>A0A834NZT3_VESPE</name>
<dbReference type="AlphaFoldDB" id="A0A834NZT3"/>
<accession>A0A834NZT3</accession>
<reference evidence="2" key="1">
    <citation type="journal article" date="2020" name="G3 (Bethesda)">
        <title>High-Quality Assemblies for Three Invasive Social Wasps from the &lt;i&gt;Vespula&lt;/i&gt; Genus.</title>
        <authorList>
            <person name="Harrop T.W.R."/>
            <person name="Guhlin J."/>
            <person name="McLaughlin G.M."/>
            <person name="Permina E."/>
            <person name="Stockwell P."/>
            <person name="Gilligan J."/>
            <person name="Le Lec M.F."/>
            <person name="Gruber M.A.M."/>
            <person name="Quinn O."/>
            <person name="Lovegrove M."/>
            <person name="Duncan E.J."/>
            <person name="Remnant E.J."/>
            <person name="Van Eeckhoven J."/>
            <person name="Graham B."/>
            <person name="Knapp R.A."/>
            <person name="Langford K.W."/>
            <person name="Kronenberg Z."/>
            <person name="Press M.O."/>
            <person name="Eacker S.M."/>
            <person name="Wilson-Rankin E.E."/>
            <person name="Purcell J."/>
            <person name="Lester P.J."/>
            <person name="Dearden P.K."/>
        </authorList>
    </citation>
    <scope>NUCLEOTIDE SEQUENCE</scope>
    <source>
        <strain evidence="2">Volc-1</strain>
    </source>
</reference>
<evidence type="ECO:0000313" key="3">
    <source>
        <dbReference type="Proteomes" id="UP000600918"/>
    </source>
</evidence>
<gene>
    <name evidence="2" type="ORF">H0235_009956</name>
</gene>
<dbReference type="EMBL" id="JACSDY010000008">
    <property type="protein sequence ID" value="KAF7422120.1"/>
    <property type="molecule type" value="Genomic_DNA"/>
</dbReference>
<sequence length="113" mass="12789">MDTTVEPTSSITNVLYAKYTVLRVRTLQSVLYELRRADRKQASRGEPGSSPTTGRPIHPTDLTVSLKPLLKPQEFRKSPMATICPIKIDTLSFKDQYTNISCYSLLNFSQEHV</sequence>
<evidence type="ECO:0000256" key="1">
    <source>
        <dbReference type="SAM" id="MobiDB-lite"/>
    </source>
</evidence>
<dbReference type="Proteomes" id="UP000600918">
    <property type="component" value="Unassembled WGS sequence"/>
</dbReference>
<keyword evidence="3" id="KW-1185">Reference proteome</keyword>
<evidence type="ECO:0000313" key="2">
    <source>
        <dbReference type="EMBL" id="KAF7422120.1"/>
    </source>
</evidence>
<organism evidence="2 3">
    <name type="scientific">Vespula pensylvanica</name>
    <name type="common">Western yellow jacket</name>
    <name type="synonym">Wasp</name>
    <dbReference type="NCBI Taxonomy" id="30213"/>
    <lineage>
        <taxon>Eukaryota</taxon>
        <taxon>Metazoa</taxon>
        <taxon>Ecdysozoa</taxon>
        <taxon>Arthropoda</taxon>
        <taxon>Hexapoda</taxon>
        <taxon>Insecta</taxon>
        <taxon>Pterygota</taxon>
        <taxon>Neoptera</taxon>
        <taxon>Endopterygota</taxon>
        <taxon>Hymenoptera</taxon>
        <taxon>Apocrita</taxon>
        <taxon>Aculeata</taxon>
        <taxon>Vespoidea</taxon>
        <taxon>Vespidae</taxon>
        <taxon>Vespinae</taxon>
        <taxon>Vespula</taxon>
    </lineage>
</organism>
<comment type="caution">
    <text evidence="2">The sequence shown here is derived from an EMBL/GenBank/DDBJ whole genome shotgun (WGS) entry which is preliminary data.</text>
</comment>
<feature type="region of interest" description="Disordered" evidence="1">
    <location>
        <begin position="38"/>
        <end position="63"/>
    </location>
</feature>
<protein>
    <submittedName>
        <fullName evidence="2">Uncharacterized protein</fullName>
    </submittedName>
</protein>
<proteinExistence type="predicted"/>